<proteinExistence type="predicted"/>
<dbReference type="Proteomes" id="UP000539642">
    <property type="component" value="Unassembled WGS sequence"/>
</dbReference>
<feature type="domain" description="CMP/dCMP-type deaminase" evidence="3">
    <location>
        <begin position="8"/>
        <end position="119"/>
    </location>
</feature>
<dbReference type="CDD" id="cd01285">
    <property type="entry name" value="nucleoside_deaminase"/>
    <property type="match status" value="1"/>
</dbReference>
<dbReference type="InterPro" id="IPR002125">
    <property type="entry name" value="CMP_dCMP_dom"/>
</dbReference>
<keyword evidence="4" id="KW-0378">Hydrolase</keyword>
<dbReference type="Gene3D" id="3.40.140.10">
    <property type="entry name" value="Cytidine Deaminase, domain 2"/>
    <property type="match status" value="1"/>
</dbReference>
<dbReference type="RefSeq" id="WP_183347855.1">
    <property type="nucleotide sequence ID" value="NZ_JACHEO010000001.1"/>
</dbReference>
<dbReference type="Pfam" id="PF00383">
    <property type="entry name" value="dCMP_cyt_deam_1"/>
    <property type="match status" value="1"/>
</dbReference>
<evidence type="ECO:0000256" key="2">
    <source>
        <dbReference type="ARBA" id="ARBA00022833"/>
    </source>
</evidence>
<dbReference type="GO" id="GO:0008270">
    <property type="term" value="F:zinc ion binding"/>
    <property type="evidence" value="ECO:0007669"/>
    <property type="project" value="InterPro"/>
</dbReference>
<dbReference type="GO" id="GO:0052717">
    <property type="term" value="F:tRNA-specific adenosine-34 deaminase activity"/>
    <property type="evidence" value="ECO:0007669"/>
    <property type="project" value="UniProtKB-EC"/>
</dbReference>
<gene>
    <name evidence="4" type="ORF">HNQ81_000454</name>
</gene>
<comment type="caution">
    <text evidence="4">The sequence shown here is derived from an EMBL/GenBank/DDBJ whole genome shotgun (WGS) entry which is preliminary data.</text>
</comment>
<keyword evidence="1" id="KW-0479">Metal-binding</keyword>
<dbReference type="EMBL" id="JACHEO010000001">
    <property type="protein sequence ID" value="MBB5346747.1"/>
    <property type="molecule type" value="Genomic_DNA"/>
</dbReference>
<dbReference type="InterPro" id="IPR016193">
    <property type="entry name" value="Cytidine_deaminase-like"/>
</dbReference>
<dbReference type="EC" id="3.5.4.33" evidence="4"/>
<organism evidence="4 5">
    <name type="scientific">Desulfoprunum benzoelyticum</name>
    <dbReference type="NCBI Taxonomy" id="1506996"/>
    <lineage>
        <taxon>Bacteria</taxon>
        <taxon>Pseudomonadati</taxon>
        <taxon>Thermodesulfobacteriota</taxon>
        <taxon>Desulfobulbia</taxon>
        <taxon>Desulfobulbales</taxon>
        <taxon>Desulfobulbaceae</taxon>
        <taxon>Desulfoprunum</taxon>
    </lineage>
</organism>
<dbReference type="PROSITE" id="PS51747">
    <property type="entry name" value="CYT_DCMP_DEAMINASES_2"/>
    <property type="match status" value="1"/>
</dbReference>
<dbReference type="PANTHER" id="PTHR11079:SF179">
    <property type="entry name" value="TRNA(ADENINE(34)) DEAMINASE, CHLOROPLASTIC"/>
    <property type="match status" value="1"/>
</dbReference>
<keyword evidence="5" id="KW-1185">Reference proteome</keyword>
<keyword evidence="2" id="KW-0862">Zinc</keyword>
<dbReference type="PROSITE" id="PS00903">
    <property type="entry name" value="CYT_DCMP_DEAMINASES_1"/>
    <property type="match status" value="1"/>
</dbReference>
<protein>
    <submittedName>
        <fullName evidence="4">tRNA(Adenine34) deaminase</fullName>
        <ecNumber evidence="4">3.5.4.33</ecNumber>
    </submittedName>
</protein>
<dbReference type="InterPro" id="IPR016192">
    <property type="entry name" value="APOBEC/CMP_deaminase_Zn-bd"/>
</dbReference>
<name>A0A840UK80_9BACT</name>
<evidence type="ECO:0000313" key="4">
    <source>
        <dbReference type="EMBL" id="MBB5346747.1"/>
    </source>
</evidence>
<dbReference type="PANTHER" id="PTHR11079">
    <property type="entry name" value="CYTOSINE DEAMINASE FAMILY MEMBER"/>
    <property type="match status" value="1"/>
</dbReference>
<dbReference type="SUPFAM" id="SSF53927">
    <property type="entry name" value="Cytidine deaminase-like"/>
    <property type="match status" value="1"/>
</dbReference>
<dbReference type="AlphaFoldDB" id="A0A840UK80"/>
<evidence type="ECO:0000256" key="1">
    <source>
        <dbReference type="ARBA" id="ARBA00022723"/>
    </source>
</evidence>
<sequence length="172" mass="18949">MVRAEPQAEHEKFMALALAEARQALDRNEFPVGCVVVHAGEVVATGARQHSSGRVNELDHAELVALRTLFDTAPELDLTAVTVYSTMEPCLMCYATMVVNNVGTVVYGYEDVMGGGTSLVLPSLAPLYADRRITIVSRVLRPQCLELFQRFFRSGANGYLHDSLLARYTLDQ</sequence>
<evidence type="ECO:0000259" key="3">
    <source>
        <dbReference type="PROSITE" id="PS51747"/>
    </source>
</evidence>
<reference evidence="4 5" key="1">
    <citation type="submission" date="2020-08" db="EMBL/GenBank/DDBJ databases">
        <title>Genomic Encyclopedia of Type Strains, Phase IV (KMG-IV): sequencing the most valuable type-strain genomes for metagenomic binning, comparative biology and taxonomic classification.</title>
        <authorList>
            <person name="Goeker M."/>
        </authorList>
    </citation>
    <scope>NUCLEOTIDE SEQUENCE [LARGE SCALE GENOMIC DNA]</scope>
    <source>
        <strain evidence="4 5">DSM 28570</strain>
    </source>
</reference>
<accession>A0A840UK80</accession>
<evidence type="ECO:0000313" key="5">
    <source>
        <dbReference type="Proteomes" id="UP000539642"/>
    </source>
</evidence>